<dbReference type="PANTHER" id="PTHR11609:SF5">
    <property type="entry name" value="PHOSPHORIBOSYLAMINOIMIDAZOLE CARBOXYLASE"/>
    <property type="match status" value="1"/>
</dbReference>
<dbReference type="SUPFAM" id="SSF56059">
    <property type="entry name" value="Glutathione synthetase ATP-binding domain-like"/>
    <property type="match status" value="1"/>
</dbReference>
<dbReference type="GO" id="GO:0005524">
    <property type="term" value="F:ATP binding"/>
    <property type="evidence" value="ECO:0007669"/>
    <property type="project" value="UniProtKB-UniRule"/>
</dbReference>
<keyword evidence="1 5" id="KW-0547">Nucleotide-binding</keyword>
<dbReference type="InterPro" id="IPR040686">
    <property type="entry name" value="PurK_C"/>
</dbReference>
<dbReference type="Gene3D" id="3.30.1490.20">
    <property type="entry name" value="ATP-grasp fold, A domain"/>
    <property type="match status" value="1"/>
</dbReference>
<keyword evidence="8" id="KW-1185">Reference proteome</keyword>
<dbReference type="EMBL" id="JAQMWT010000373">
    <property type="protein sequence ID" value="KAJ8602647.1"/>
    <property type="molecule type" value="Genomic_DNA"/>
</dbReference>
<dbReference type="HAMAP" id="MF_01928">
    <property type="entry name" value="PurK"/>
    <property type="match status" value="1"/>
</dbReference>
<dbReference type="GO" id="GO:0004638">
    <property type="term" value="F:phosphoribosylaminoimidazole carboxylase activity"/>
    <property type="evidence" value="ECO:0007669"/>
    <property type="project" value="InterPro"/>
</dbReference>
<gene>
    <name evidence="7" type="ORF">CTAYLR_004123</name>
</gene>
<reference evidence="7" key="1">
    <citation type="submission" date="2023-01" db="EMBL/GenBank/DDBJ databases">
        <title>Metagenome sequencing of chrysophaentin producing Chrysophaeum taylorii.</title>
        <authorList>
            <person name="Davison J."/>
            <person name="Bewley C."/>
        </authorList>
    </citation>
    <scope>NUCLEOTIDE SEQUENCE</scope>
    <source>
        <strain evidence="7">NIES-1699</strain>
    </source>
</reference>
<dbReference type="GO" id="GO:0006189">
    <property type="term" value="P:'de novo' IMP biosynthetic process"/>
    <property type="evidence" value="ECO:0007669"/>
    <property type="project" value="InterPro"/>
</dbReference>
<dbReference type="Proteomes" id="UP001230188">
    <property type="component" value="Unassembled WGS sequence"/>
</dbReference>
<dbReference type="Pfam" id="PF17769">
    <property type="entry name" value="PurK_C"/>
    <property type="match status" value="1"/>
</dbReference>
<comment type="caution">
    <text evidence="7">The sequence shown here is derived from an EMBL/GenBank/DDBJ whole genome shotgun (WGS) entry which is preliminary data.</text>
</comment>
<dbReference type="Pfam" id="PF22660">
    <property type="entry name" value="RS_preATP-grasp-like"/>
    <property type="match status" value="1"/>
</dbReference>
<organism evidence="7 8">
    <name type="scientific">Chrysophaeum taylorii</name>
    <dbReference type="NCBI Taxonomy" id="2483200"/>
    <lineage>
        <taxon>Eukaryota</taxon>
        <taxon>Sar</taxon>
        <taxon>Stramenopiles</taxon>
        <taxon>Ochrophyta</taxon>
        <taxon>Pelagophyceae</taxon>
        <taxon>Pelagomonadales</taxon>
        <taxon>Pelagomonadaceae</taxon>
        <taxon>Chrysophaeum</taxon>
    </lineage>
</organism>
<evidence type="ECO:0000313" key="8">
    <source>
        <dbReference type="Proteomes" id="UP001230188"/>
    </source>
</evidence>
<dbReference type="InterPro" id="IPR011054">
    <property type="entry name" value="Rudment_hybrid_motif"/>
</dbReference>
<dbReference type="PROSITE" id="PS50975">
    <property type="entry name" value="ATP_GRASP"/>
    <property type="match status" value="1"/>
</dbReference>
<dbReference type="Gene3D" id="3.30.470.20">
    <property type="entry name" value="ATP-grasp fold, B domain"/>
    <property type="match status" value="1"/>
</dbReference>
<name>A0AAD7UD23_9STRA</name>
<evidence type="ECO:0000313" key="7">
    <source>
        <dbReference type="EMBL" id="KAJ8602647.1"/>
    </source>
</evidence>
<dbReference type="SUPFAM" id="SSF51246">
    <property type="entry name" value="Rudiment single hybrid motif"/>
    <property type="match status" value="1"/>
</dbReference>
<evidence type="ECO:0000256" key="4">
    <source>
        <dbReference type="ARBA" id="ARBA00025704"/>
    </source>
</evidence>
<keyword evidence="2" id="KW-0658">Purine biosynthesis</keyword>
<evidence type="ECO:0000256" key="5">
    <source>
        <dbReference type="PROSITE-ProRule" id="PRU00409"/>
    </source>
</evidence>
<dbReference type="InterPro" id="IPR005875">
    <property type="entry name" value="PurK"/>
</dbReference>
<proteinExistence type="inferred from homology"/>
<comment type="pathway">
    <text evidence="4">Purine metabolism.</text>
</comment>
<keyword evidence="3 5" id="KW-0067">ATP-binding</keyword>
<evidence type="ECO:0000259" key="6">
    <source>
        <dbReference type="PROSITE" id="PS50975"/>
    </source>
</evidence>
<dbReference type="InterPro" id="IPR003135">
    <property type="entry name" value="ATP-grasp_carboxylate-amine"/>
</dbReference>
<accession>A0AAD7UD23</accession>
<dbReference type="InterPro" id="IPR016185">
    <property type="entry name" value="PreATP-grasp_dom_sf"/>
</dbReference>
<dbReference type="InterPro" id="IPR011761">
    <property type="entry name" value="ATP-grasp"/>
</dbReference>
<dbReference type="AlphaFoldDB" id="A0AAD7UD23"/>
<evidence type="ECO:0000256" key="3">
    <source>
        <dbReference type="ARBA" id="ARBA00022840"/>
    </source>
</evidence>
<dbReference type="SUPFAM" id="SSF52440">
    <property type="entry name" value="PreATP-grasp domain"/>
    <property type="match status" value="1"/>
</dbReference>
<dbReference type="Pfam" id="PF02222">
    <property type="entry name" value="ATP-grasp"/>
    <property type="match status" value="1"/>
</dbReference>
<dbReference type="GO" id="GO:0005829">
    <property type="term" value="C:cytosol"/>
    <property type="evidence" value="ECO:0007669"/>
    <property type="project" value="TreeGrafter"/>
</dbReference>
<protein>
    <recommendedName>
        <fullName evidence="6">ATP-grasp domain-containing protein</fullName>
    </recommendedName>
</protein>
<sequence length="361" mass="38802">MAAHPKSLGIVGGGQLGRMIALAAMELDVKVVVVGRGDPCGFLESGGSDLLNADDVASLAACDGATIEVEEVSVEGLERIPRIVPRAAHVRLIQDKGLQKEFFSDRGIPTADFSVSTNASIRGFPVVQKLRRGGYDGRGVKVLRSPEDAAFSGECLLEDLIDVKAELSVIVARDETTAKTYPCVEQVFTPDHLAAYIVSPAPRPERLEAERLASRVAEEMDFVGLLAVEFFLEDGTGRLLVNEVAPRPHNSGHHTIEANATSQFHQITRIALGLALGDTTQTRPFAATVNLLGGQDSGVPEYQNLEKLLATPDVYPHIYGKTTVSPNRKMGHVTVLADDLPTLRAKVDFVRANSKVIARPP</sequence>
<feature type="domain" description="ATP-grasp" evidence="6">
    <location>
        <begin position="100"/>
        <end position="272"/>
    </location>
</feature>
<evidence type="ECO:0000256" key="1">
    <source>
        <dbReference type="ARBA" id="ARBA00022741"/>
    </source>
</evidence>
<dbReference type="PANTHER" id="PTHR11609">
    <property type="entry name" value="PURINE BIOSYNTHESIS PROTEIN 6/7, PUR6/7"/>
    <property type="match status" value="1"/>
</dbReference>
<dbReference type="Gene3D" id="3.40.50.20">
    <property type="match status" value="1"/>
</dbReference>
<dbReference type="GO" id="GO:0046872">
    <property type="term" value="F:metal ion binding"/>
    <property type="evidence" value="ECO:0007669"/>
    <property type="project" value="InterPro"/>
</dbReference>
<dbReference type="InterPro" id="IPR054350">
    <property type="entry name" value="PurT/PurK_preATP-grasp"/>
</dbReference>
<dbReference type="InterPro" id="IPR013815">
    <property type="entry name" value="ATP_grasp_subdomain_1"/>
</dbReference>
<evidence type="ECO:0000256" key="2">
    <source>
        <dbReference type="ARBA" id="ARBA00022755"/>
    </source>
</evidence>